<dbReference type="PIRSF" id="PIRSF006066">
    <property type="entry name" value="HI0050"/>
    <property type="match status" value="1"/>
</dbReference>
<feature type="transmembrane region" description="Helical" evidence="7">
    <location>
        <begin position="177"/>
        <end position="198"/>
    </location>
</feature>
<keyword evidence="6 7" id="KW-0472">Membrane</keyword>
<dbReference type="NCBIfam" id="TIGR00786">
    <property type="entry name" value="dctM"/>
    <property type="match status" value="1"/>
</dbReference>
<dbReference type="PANTHER" id="PTHR33362:SF5">
    <property type="entry name" value="C4-DICARBOXYLATE TRAP TRANSPORTER LARGE PERMEASE PROTEIN DCTM"/>
    <property type="match status" value="1"/>
</dbReference>
<keyword evidence="10" id="KW-1185">Reference proteome</keyword>
<sequence length="429" mass="45631">MSATIIALLGIGLLFLLMSLKMPISFSMFLAGFLGLLVMASPNAAFGILTADLWNQLSSYSLSVIPLFILMGEIVFRTGITEELFKSAYKWIGQYRGGMASTTIVASAGFAAISGSNSATAATMGTMALPELKKYQYDDKLSAGSVAGGGTLGIIIPPSTVLIVIAIQTEQSIKDLFLASLIPGAILVVLFLLTVIYLCRRDPSLGPPGGKTEMKEKFASLAGVVPVFLLFIFVIGGLFIGWFTPTESGAFGAFGALILAMAMRKLTWGKLVTATSSALKSSAMVMMLIVGAMVFGRFLTITRLPYDVADWAGSLNIAPILILIIILAIFVLGGAIMDAMGFLIIAIPIFFPLVIRLGYDPIWFAVILCIVTSLGAITPPVGVNAFVVKGIRDDISINNIFRGIAPFMVAYIICIALLIAFPQMILFAM</sequence>
<evidence type="ECO:0000256" key="7">
    <source>
        <dbReference type="SAM" id="Phobius"/>
    </source>
</evidence>
<feature type="transmembrane region" description="Helical" evidence="7">
    <location>
        <begin position="141"/>
        <end position="165"/>
    </location>
</feature>
<reference evidence="10" key="1">
    <citation type="journal article" date="2019" name="Int. J. Syst. Evol. Microbiol.">
        <title>The Global Catalogue of Microorganisms (GCM) 10K type strain sequencing project: providing services to taxonomists for standard genome sequencing and annotation.</title>
        <authorList>
            <consortium name="The Broad Institute Genomics Platform"/>
            <consortium name="The Broad Institute Genome Sequencing Center for Infectious Disease"/>
            <person name="Wu L."/>
            <person name="Ma J."/>
        </authorList>
    </citation>
    <scope>NUCLEOTIDE SEQUENCE [LARGE SCALE GENOMIC DNA]</scope>
    <source>
        <strain evidence="10">CGMCC 1.12295</strain>
    </source>
</reference>
<feature type="transmembrane region" description="Helical" evidence="7">
    <location>
        <begin position="249"/>
        <end position="266"/>
    </location>
</feature>
<feature type="transmembrane region" description="Helical" evidence="7">
    <location>
        <begin position="363"/>
        <end position="388"/>
    </location>
</feature>
<dbReference type="PANTHER" id="PTHR33362">
    <property type="entry name" value="SIALIC ACID TRAP TRANSPORTER PERMEASE PROTEIN SIAT-RELATED"/>
    <property type="match status" value="1"/>
</dbReference>
<feature type="transmembrane region" description="Helical" evidence="7">
    <location>
        <begin position="61"/>
        <end position="80"/>
    </location>
</feature>
<evidence type="ECO:0000256" key="2">
    <source>
        <dbReference type="ARBA" id="ARBA00022475"/>
    </source>
</evidence>
<comment type="subcellular location">
    <subcellularLocation>
        <location evidence="1">Cell inner membrane</location>
        <topology evidence="1">Multi-pass membrane protein</topology>
    </subcellularLocation>
</comment>
<accession>A0ABW4KNP5</accession>
<evidence type="ECO:0000259" key="8">
    <source>
        <dbReference type="Pfam" id="PF06808"/>
    </source>
</evidence>
<keyword evidence="5 7" id="KW-1133">Transmembrane helix</keyword>
<feature type="transmembrane region" description="Helical" evidence="7">
    <location>
        <begin position="278"/>
        <end position="299"/>
    </location>
</feature>
<dbReference type="Pfam" id="PF06808">
    <property type="entry name" value="DctM"/>
    <property type="match status" value="1"/>
</dbReference>
<feature type="transmembrane region" description="Helical" evidence="7">
    <location>
        <begin position="218"/>
        <end position="243"/>
    </location>
</feature>
<gene>
    <name evidence="9" type="ORF">ACFSCZ_14130</name>
</gene>
<evidence type="ECO:0000256" key="3">
    <source>
        <dbReference type="ARBA" id="ARBA00022519"/>
    </source>
</evidence>
<dbReference type="InterPro" id="IPR004681">
    <property type="entry name" value="TRAP_DctM"/>
</dbReference>
<keyword evidence="4 7" id="KW-0812">Transmembrane</keyword>
<evidence type="ECO:0000313" key="9">
    <source>
        <dbReference type="EMBL" id="MFD1707860.1"/>
    </source>
</evidence>
<feature type="transmembrane region" description="Helical" evidence="7">
    <location>
        <begin position="339"/>
        <end position="357"/>
    </location>
</feature>
<feature type="transmembrane region" description="Helical" evidence="7">
    <location>
        <begin position="29"/>
        <end position="49"/>
    </location>
</feature>
<dbReference type="EMBL" id="JBHUEO010000047">
    <property type="protein sequence ID" value="MFD1707860.1"/>
    <property type="molecule type" value="Genomic_DNA"/>
</dbReference>
<proteinExistence type="predicted"/>
<evidence type="ECO:0000256" key="4">
    <source>
        <dbReference type="ARBA" id="ARBA00022692"/>
    </source>
</evidence>
<keyword evidence="3" id="KW-0997">Cell inner membrane</keyword>
<feature type="transmembrane region" description="Helical" evidence="7">
    <location>
        <begin position="311"/>
        <end position="332"/>
    </location>
</feature>
<dbReference type="Proteomes" id="UP001597301">
    <property type="component" value="Unassembled WGS sequence"/>
</dbReference>
<dbReference type="InterPro" id="IPR010656">
    <property type="entry name" value="DctM"/>
</dbReference>
<keyword evidence="2" id="KW-1003">Cell membrane</keyword>
<dbReference type="RefSeq" id="WP_380774697.1">
    <property type="nucleotide sequence ID" value="NZ_JBHUEO010000047.1"/>
</dbReference>
<organism evidence="9 10">
    <name type="scientific">Siminovitchia sediminis</name>
    <dbReference type="NCBI Taxonomy" id="1274353"/>
    <lineage>
        <taxon>Bacteria</taxon>
        <taxon>Bacillati</taxon>
        <taxon>Bacillota</taxon>
        <taxon>Bacilli</taxon>
        <taxon>Bacillales</taxon>
        <taxon>Bacillaceae</taxon>
        <taxon>Siminovitchia</taxon>
    </lineage>
</organism>
<feature type="transmembrane region" description="Helical" evidence="7">
    <location>
        <begin position="400"/>
        <end position="421"/>
    </location>
</feature>
<feature type="domain" description="TRAP C4-dicarboxylate transport system permease DctM subunit" evidence="8">
    <location>
        <begin position="11"/>
        <end position="424"/>
    </location>
</feature>
<evidence type="ECO:0000313" key="10">
    <source>
        <dbReference type="Proteomes" id="UP001597301"/>
    </source>
</evidence>
<feature type="transmembrane region" description="Helical" evidence="7">
    <location>
        <begin position="100"/>
        <end position="129"/>
    </location>
</feature>
<protein>
    <submittedName>
        <fullName evidence="9">TRAP transporter large permease</fullName>
    </submittedName>
</protein>
<comment type="caution">
    <text evidence="9">The sequence shown here is derived from an EMBL/GenBank/DDBJ whole genome shotgun (WGS) entry which is preliminary data.</text>
</comment>
<name>A0ABW4KNP5_9BACI</name>
<evidence type="ECO:0000256" key="6">
    <source>
        <dbReference type="ARBA" id="ARBA00023136"/>
    </source>
</evidence>
<evidence type="ECO:0000256" key="1">
    <source>
        <dbReference type="ARBA" id="ARBA00004429"/>
    </source>
</evidence>
<evidence type="ECO:0000256" key="5">
    <source>
        <dbReference type="ARBA" id="ARBA00022989"/>
    </source>
</evidence>